<evidence type="ECO:0000313" key="3">
    <source>
        <dbReference type="Proteomes" id="UP000050761"/>
    </source>
</evidence>
<evidence type="ECO:0000256" key="1">
    <source>
        <dbReference type="SAM" id="Phobius"/>
    </source>
</evidence>
<keyword evidence="1" id="KW-0472">Membrane</keyword>
<gene>
    <name evidence="2" type="ORF">HPBE_LOCUS177</name>
</gene>
<dbReference type="WBParaSite" id="HPBE_0000017601-mRNA-1">
    <property type="protein sequence ID" value="HPBE_0000017601-mRNA-1"/>
    <property type="gene ID" value="HPBE_0000017601"/>
</dbReference>
<keyword evidence="1" id="KW-0812">Transmembrane</keyword>
<organism evidence="3 4">
    <name type="scientific">Heligmosomoides polygyrus</name>
    <name type="common">Parasitic roundworm</name>
    <dbReference type="NCBI Taxonomy" id="6339"/>
    <lineage>
        <taxon>Eukaryota</taxon>
        <taxon>Metazoa</taxon>
        <taxon>Ecdysozoa</taxon>
        <taxon>Nematoda</taxon>
        <taxon>Chromadorea</taxon>
        <taxon>Rhabditida</taxon>
        <taxon>Rhabditina</taxon>
        <taxon>Rhabditomorpha</taxon>
        <taxon>Strongyloidea</taxon>
        <taxon>Heligmosomidae</taxon>
        <taxon>Heligmosomoides</taxon>
    </lineage>
</organism>
<proteinExistence type="predicted"/>
<dbReference type="AlphaFoldDB" id="A0A183F253"/>
<feature type="transmembrane region" description="Helical" evidence="1">
    <location>
        <begin position="52"/>
        <end position="70"/>
    </location>
</feature>
<evidence type="ECO:0000313" key="2">
    <source>
        <dbReference type="EMBL" id="VDO18559.1"/>
    </source>
</evidence>
<dbReference type="EMBL" id="UZAH01000110">
    <property type="protein sequence ID" value="VDO18559.1"/>
    <property type="molecule type" value="Genomic_DNA"/>
</dbReference>
<reference evidence="2 3" key="1">
    <citation type="submission" date="2018-11" db="EMBL/GenBank/DDBJ databases">
        <authorList>
            <consortium name="Pathogen Informatics"/>
        </authorList>
    </citation>
    <scope>NUCLEOTIDE SEQUENCE [LARGE SCALE GENOMIC DNA]</scope>
</reference>
<protein>
    <submittedName>
        <fullName evidence="4">BOWMAN_BIRK domain-containing protein</fullName>
    </submittedName>
</protein>
<keyword evidence="3" id="KW-1185">Reference proteome</keyword>
<reference evidence="4" key="2">
    <citation type="submission" date="2019-09" db="UniProtKB">
        <authorList>
            <consortium name="WormBaseParasite"/>
        </authorList>
    </citation>
    <scope>IDENTIFICATION</scope>
</reference>
<accession>A0A3P7TF18</accession>
<evidence type="ECO:0000313" key="4">
    <source>
        <dbReference type="WBParaSite" id="HPBE_0000017601-mRNA-1"/>
    </source>
</evidence>
<dbReference type="Proteomes" id="UP000050761">
    <property type="component" value="Unassembled WGS sequence"/>
</dbReference>
<sequence length="115" mass="12639">MFPETCVERKRTLCRNNKQLRVDLRAGPGLVLGNPLGTYIRAFGPNWKTPRFTMLFVTQIAFALLVTVYANTHKVAPEMASCASMMCEAGNICVQVTPQNCPSCPLTAKCVPSCQ</sequence>
<name>A0A183F253_HELPZ</name>
<keyword evidence="1" id="KW-1133">Transmembrane helix</keyword>
<accession>A0A183F253</accession>